<dbReference type="GO" id="GO:0071555">
    <property type="term" value="P:cell wall organization"/>
    <property type="evidence" value="ECO:0007669"/>
    <property type="project" value="UniProtKB-UniRule"/>
</dbReference>
<feature type="transmembrane region" description="Helical" evidence="8">
    <location>
        <begin position="80"/>
        <end position="102"/>
    </location>
</feature>
<feature type="transmembrane region" description="Helical" evidence="8">
    <location>
        <begin position="178"/>
        <end position="197"/>
    </location>
</feature>
<feature type="transmembrane region" description="Helical" evidence="8">
    <location>
        <begin position="389"/>
        <end position="408"/>
    </location>
</feature>
<comment type="similarity">
    <text evidence="8 9">Belongs to the MurJ/MviN family.</text>
</comment>
<dbReference type="PIRSF" id="PIRSF002869">
    <property type="entry name" value="MviN"/>
    <property type="match status" value="1"/>
</dbReference>
<feature type="transmembrane region" description="Helical" evidence="8">
    <location>
        <begin position="296"/>
        <end position="318"/>
    </location>
</feature>
<feature type="transmembrane region" description="Helical" evidence="8">
    <location>
        <begin position="420"/>
        <end position="438"/>
    </location>
</feature>
<proteinExistence type="inferred from homology"/>
<keyword evidence="2 8" id="KW-1003">Cell membrane</keyword>
<feature type="transmembrane region" description="Helical" evidence="8">
    <location>
        <begin position="152"/>
        <end position="172"/>
    </location>
</feature>
<keyword evidence="6 8" id="KW-1133">Transmembrane helix</keyword>
<feature type="transmembrane region" description="Helical" evidence="8">
    <location>
        <begin position="122"/>
        <end position="145"/>
    </location>
</feature>
<dbReference type="GO" id="GO:0005886">
    <property type="term" value="C:plasma membrane"/>
    <property type="evidence" value="ECO:0007669"/>
    <property type="project" value="UniProtKB-SubCell"/>
</dbReference>
<feature type="transmembrane region" description="Helical" evidence="8">
    <location>
        <begin position="31"/>
        <end position="51"/>
    </location>
</feature>
<evidence type="ECO:0000313" key="11">
    <source>
        <dbReference type="Proteomes" id="UP000242592"/>
    </source>
</evidence>
<reference evidence="11" key="1">
    <citation type="submission" date="2016-11" db="EMBL/GenBank/DDBJ databases">
        <authorList>
            <person name="Varghese N."/>
            <person name="Submissions S."/>
        </authorList>
    </citation>
    <scope>NUCLEOTIDE SEQUENCE [LARGE SCALE GENOMIC DNA]</scope>
    <source>
        <strain evidence="11">DSM 15807</strain>
    </source>
</reference>
<evidence type="ECO:0000256" key="8">
    <source>
        <dbReference type="HAMAP-Rule" id="MF_02078"/>
    </source>
</evidence>
<keyword evidence="8 9" id="KW-0813">Transport</keyword>
<dbReference type="STRING" id="1123380.SAMN02745199_0398"/>
<feature type="transmembrane region" description="Helical" evidence="8">
    <location>
        <begin position="330"/>
        <end position="351"/>
    </location>
</feature>
<gene>
    <name evidence="8" type="primary">murJ</name>
    <name evidence="10" type="ORF">SAMN02745199_0398</name>
</gene>
<dbReference type="NCBIfam" id="TIGR01695">
    <property type="entry name" value="murJ_mviN"/>
    <property type="match status" value="1"/>
</dbReference>
<evidence type="ECO:0000313" key="10">
    <source>
        <dbReference type="EMBL" id="SHH22605.1"/>
    </source>
</evidence>
<evidence type="ECO:0000256" key="5">
    <source>
        <dbReference type="ARBA" id="ARBA00022984"/>
    </source>
</evidence>
<dbReference type="InterPro" id="IPR051050">
    <property type="entry name" value="Lipid_II_flippase_MurJ/MviN"/>
</dbReference>
<dbReference type="EMBL" id="FQXN01000001">
    <property type="protein sequence ID" value="SHH22605.1"/>
    <property type="molecule type" value="Genomic_DNA"/>
</dbReference>
<dbReference type="GO" id="GO:0034204">
    <property type="term" value="P:lipid translocation"/>
    <property type="evidence" value="ECO:0007669"/>
    <property type="project" value="TreeGrafter"/>
</dbReference>
<dbReference type="Proteomes" id="UP000242592">
    <property type="component" value="Unassembled WGS sequence"/>
</dbReference>
<dbReference type="GO" id="GO:0008360">
    <property type="term" value="P:regulation of cell shape"/>
    <property type="evidence" value="ECO:0007669"/>
    <property type="project" value="UniProtKB-UniRule"/>
</dbReference>
<organism evidence="10 11">
    <name type="scientific">Thermosipho atlanticus DSM 15807</name>
    <dbReference type="NCBI Taxonomy" id="1123380"/>
    <lineage>
        <taxon>Bacteria</taxon>
        <taxon>Thermotogati</taxon>
        <taxon>Thermotogota</taxon>
        <taxon>Thermotogae</taxon>
        <taxon>Thermotogales</taxon>
        <taxon>Fervidobacteriaceae</taxon>
        <taxon>Thermosipho</taxon>
    </lineage>
</organism>
<evidence type="ECO:0000256" key="2">
    <source>
        <dbReference type="ARBA" id="ARBA00022475"/>
    </source>
</evidence>
<dbReference type="HAMAP" id="MF_02078">
    <property type="entry name" value="MurJ_MviN"/>
    <property type="match status" value="1"/>
</dbReference>
<protein>
    <recommendedName>
        <fullName evidence="8">Probable lipid II flippase MurJ</fullName>
    </recommendedName>
</protein>
<dbReference type="RefSeq" id="WP_073071566.1">
    <property type="nucleotide sequence ID" value="NZ_FQXN01000001.1"/>
</dbReference>
<dbReference type="CDD" id="cd13123">
    <property type="entry name" value="MATE_MurJ_like"/>
    <property type="match status" value="1"/>
</dbReference>
<feature type="transmembrane region" description="Helical" evidence="8">
    <location>
        <begin position="218"/>
        <end position="235"/>
    </location>
</feature>
<feature type="transmembrane region" description="Helical" evidence="8">
    <location>
        <begin position="255"/>
        <end position="275"/>
    </location>
</feature>
<keyword evidence="8 9" id="KW-0961">Cell wall biogenesis/degradation</keyword>
<keyword evidence="4 8" id="KW-0133">Cell shape</keyword>
<evidence type="ECO:0000256" key="3">
    <source>
        <dbReference type="ARBA" id="ARBA00022692"/>
    </source>
</evidence>
<dbReference type="Pfam" id="PF03023">
    <property type="entry name" value="MurJ"/>
    <property type="match status" value="1"/>
</dbReference>
<comment type="pathway">
    <text evidence="8">Cell wall biogenesis; peptidoglycan biosynthesis.</text>
</comment>
<dbReference type="InterPro" id="IPR004268">
    <property type="entry name" value="MurJ"/>
</dbReference>
<evidence type="ECO:0000256" key="9">
    <source>
        <dbReference type="PIRNR" id="PIRNR002869"/>
    </source>
</evidence>
<dbReference type="PANTHER" id="PTHR47019">
    <property type="entry name" value="LIPID II FLIPPASE MURJ"/>
    <property type="match status" value="1"/>
</dbReference>
<keyword evidence="3 8" id="KW-0812">Transmembrane</keyword>
<dbReference type="UniPathway" id="UPA00219"/>
<dbReference type="OrthoDB" id="9804143at2"/>
<name>A0A1M5R8C3_9BACT</name>
<dbReference type="AlphaFoldDB" id="A0A1M5R8C3"/>
<dbReference type="GO" id="GO:0015648">
    <property type="term" value="F:lipid-linked peptidoglycan transporter activity"/>
    <property type="evidence" value="ECO:0007669"/>
    <property type="project" value="UniProtKB-UniRule"/>
</dbReference>
<sequence length="480" mass="54601">MSILIHSIFFSVATFLSRILGLFRDILFAEYFGASYFLDAYFISVMFPFFLRKVFAEGAMSSAFVPLYSEIEDKEEKDRFLSSVINGFSLIIFCILILLYLYPNIVVILFGSGSPLETKLLAIKLVKITAPTIYFIFLWGIAYSIYNTKQKFFWPALTPAFSNITIIIGILFSIKFGILGPTFGFLIGNIFMFLGLSKKIFEHRYYLTLEYFPHFLKLFAPSFAAMTISQLNTIVDMNVVSYFGKGGISYLQYASRFYLLPYGLFAVSVSTVVLSKVSNNKSKFTKHLNEALTSTMLLTIPSTVGLILLSRPIIKFFYEHGEFTAKDTKITALVLIAYVIGLPFYAMYATISRSFHGMKNMKTPFYATVIVSISNIILDIILGLKYGPFGVAIATSISGIIGFSFLLLKIKTFPGKDSIKIIFSSTVMGIAIFLLNFVKNKYWFLLQIVVALVIYFIFIFFFYKKSIWRFLIDRRQNNNS</sequence>
<keyword evidence="11" id="KW-1185">Reference proteome</keyword>
<dbReference type="GO" id="GO:0009252">
    <property type="term" value="P:peptidoglycan biosynthetic process"/>
    <property type="evidence" value="ECO:0007669"/>
    <property type="project" value="UniProtKB-UniRule"/>
</dbReference>
<evidence type="ECO:0000256" key="6">
    <source>
        <dbReference type="ARBA" id="ARBA00022989"/>
    </source>
</evidence>
<keyword evidence="7 8" id="KW-0472">Membrane</keyword>
<feature type="transmembrane region" description="Helical" evidence="8">
    <location>
        <begin position="363"/>
        <end position="383"/>
    </location>
</feature>
<evidence type="ECO:0000256" key="7">
    <source>
        <dbReference type="ARBA" id="ARBA00023136"/>
    </source>
</evidence>
<feature type="transmembrane region" description="Helical" evidence="8">
    <location>
        <begin position="444"/>
        <end position="463"/>
    </location>
</feature>
<comment type="function">
    <text evidence="8 9">Involved in peptidoglycan biosynthesis. Transports lipid-linked peptidoglycan precursors from the inner to the outer leaflet of the cytoplasmic membrane.</text>
</comment>
<keyword evidence="5 8" id="KW-0573">Peptidoglycan synthesis</keyword>
<evidence type="ECO:0000256" key="4">
    <source>
        <dbReference type="ARBA" id="ARBA00022960"/>
    </source>
</evidence>
<accession>A0A1M5R8C3</accession>
<dbReference type="PRINTS" id="PR01806">
    <property type="entry name" value="VIRFACTRMVIN"/>
</dbReference>
<comment type="subcellular location">
    <subcellularLocation>
        <location evidence="1 8">Cell membrane</location>
        <topology evidence="1 8">Multi-pass membrane protein</topology>
    </subcellularLocation>
</comment>
<evidence type="ECO:0000256" key="1">
    <source>
        <dbReference type="ARBA" id="ARBA00004651"/>
    </source>
</evidence>
<dbReference type="PANTHER" id="PTHR47019:SF1">
    <property type="entry name" value="LIPID II FLIPPASE MURJ"/>
    <property type="match status" value="1"/>
</dbReference>